<organism evidence="1 2">
    <name type="scientific">Zophobas morio</name>
    <dbReference type="NCBI Taxonomy" id="2755281"/>
    <lineage>
        <taxon>Eukaryota</taxon>
        <taxon>Metazoa</taxon>
        <taxon>Ecdysozoa</taxon>
        <taxon>Arthropoda</taxon>
        <taxon>Hexapoda</taxon>
        <taxon>Insecta</taxon>
        <taxon>Pterygota</taxon>
        <taxon>Neoptera</taxon>
        <taxon>Endopterygota</taxon>
        <taxon>Coleoptera</taxon>
        <taxon>Polyphaga</taxon>
        <taxon>Cucujiformia</taxon>
        <taxon>Tenebrionidae</taxon>
        <taxon>Zophobas</taxon>
    </lineage>
</organism>
<protein>
    <submittedName>
        <fullName evidence="1">Uncharacterized protein</fullName>
    </submittedName>
</protein>
<evidence type="ECO:0000313" key="1">
    <source>
        <dbReference type="EMBL" id="KAJ3654460.1"/>
    </source>
</evidence>
<sequence length="132" mass="15291">MLLPFSSRKCGECTWCGHLQKYYRQGAGTAGISSASVGRCWHSCPRQHAIKLTGPNRYYCQQLHFCHLLRRDSTDDSCTLCPKGNQSIERYYLQRYWNKFKEHPSLMTFVRSDSYTSLKVITACRCIPMPLL</sequence>
<dbReference type="Proteomes" id="UP001168821">
    <property type="component" value="Unassembled WGS sequence"/>
</dbReference>
<evidence type="ECO:0000313" key="2">
    <source>
        <dbReference type="Proteomes" id="UP001168821"/>
    </source>
</evidence>
<accession>A0AA38IED1</accession>
<proteinExistence type="predicted"/>
<dbReference type="EMBL" id="JALNTZ010000004">
    <property type="protein sequence ID" value="KAJ3654460.1"/>
    <property type="molecule type" value="Genomic_DNA"/>
</dbReference>
<comment type="caution">
    <text evidence="1">The sequence shown here is derived from an EMBL/GenBank/DDBJ whole genome shotgun (WGS) entry which is preliminary data.</text>
</comment>
<reference evidence="1" key="1">
    <citation type="journal article" date="2023" name="G3 (Bethesda)">
        <title>Whole genome assemblies of Zophobas morio and Tenebrio molitor.</title>
        <authorList>
            <person name="Kaur S."/>
            <person name="Stinson S.A."/>
            <person name="diCenzo G.C."/>
        </authorList>
    </citation>
    <scope>NUCLEOTIDE SEQUENCE</scope>
    <source>
        <strain evidence="1">QUZm001</strain>
    </source>
</reference>
<gene>
    <name evidence="1" type="ORF">Zmor_013648</name>
</gene>
<name>A0AA38IED1_9CUCU</name>
<dbReference type="AlphaFoldDB" id="A0AA38IED1"/>
<keyword evidence="2" id="KW-1185">Reference proteome</keyword>